<organism evidence="1 2">
    <name type="scientific">Metallosphaera cuprina (strain Ar-4)</name>
    <dbReference type="NCBI Taxonomy" id="1006006"/>
    <lineage>
        <taxon>Archaea</taxon>
        <taxon>Thermoproteota</taxon>
        <taxon>Thermoprotei</taxon>
        <taxon>Sulfolobales</taxon>
        <taxon>Sulfolobaceae</taxon>
        <taxon>Metallosphaera</taxon>
    </lineage>
</organism>
<dbReference type="PATRIC" id="fig|1006006.8.peg.817"/>
<dbReference type="STRING" id="1006006.Mcup_0819"/>
<protein>
    <submittedName>
        <fullName evidence="1">ThiamineS protein</fullName>
    </submittedName>
</protein>
<dbReference type="InterPro" id="IPR053833">
    <property type="entry name" value="SAMP2"/>
</dbReference>
<keyword evidence="2" id="KW-1185">Reference proteome</keyword>
<sequence>MKVTVYLARERKEKEVELDFNSTVRDLVRKLGFTVQGVVVLRNGQPVLDDEKLKEGDNLTLVQTASGG</sequence>
<gene>
    <name evidence="1" type="ordered locus">Mcup_0819</name>
</gene>
<reference evidence="1 2" key="1">
    <citation type="journal article" date="2011" name="J. Bacteriol.">
        <title>Complete genome sequence of Metallosphaera cuprina, a metal sulfide-oxidizing archaeon from a hot spring.</title>
        <authorList>
            <person name="Liu L.J."/>
            <person name="You X.Y."/>
            <person name="Zheng H."/>
            <person name="Wang S."/>
            <person name="Jiang C.Y."/>
            <person name="Liu S.J."/>
        </authorList>
    </citation>
    <scope>NUCLEOTIDE SEQUENCE [LARGE SCALE GENOMIC DNA]</scope>
    <source>
        <strain evidence="1 2">Ar-4</strain>
    </source>
</reference>
<dbReference type="Proteomes" id="UP000007812">
    <property type="component" value="Chromosome"/>
</dbReference>
<accession>F4G276</accession>
<dbReference type="HOGENOM" id="CLU_114601_9_4_2"/>
<evidence type="ECO:0000313" key="1">
    <source>
        <dbReference type="EMBL" id="AEB94924.1"/>
    </source>
</evidence>
<name>F4G276_METCR</name>
<dbReference type="InterPro" id="IPR016155">
    <property type="entry name" value="Mopterin_synth/thiamin_S_b"/>
</dbReference>
<dbReference type="eggNOG" id="arCOG00535">
    <property type="taxonomic scope" value="Archaea"/>
</dbReference>
<dbReference type="KEGG" id="mcn:Mcup_0819"/>
<dbReference type="EMBL" id="CP002656">
    <property type="protein sequence ID" value="AEB94924.1"/>
    <property type="molecule type" value="Genomic_DNA"/>
</dbReference>
<dbReference type="OrthoDB" id="39964at2157"/>
<dbReference type="Pfam" id="PF21965">
    <property type="entry name" value="SAMP2"/>
    <property type="match status" value="1"/>
</dbReference>
<dbReference type="CDD" id="cd17506">
    <property type="entry name" value="Ubl_SAMP2_like"/>
    <property type="match status" value="1"/>
</dbReference>
<dbReference type="AlphaFoldDB" id="F4G276"/>
<dbReference type="Gene3D" id="3.10.20.30">
    <property type="match status" value="1"/>
</dbReference>
<dbReference type="SUPFAM" id="SSF54285">
    <property type="entry name" value="MoaD/ThiS"/>
    <property type="match status" value="1"/>
</dbReference>
<dbReference type="InterPro" id="IPR012675">
    <property type="entry name" value="Beta-grasp_dom_sf"/>
</dbReference>
<evidence type="ECO:0000313" key="2">
    <source>
        <dbReference type="Proteomes" id="UP000007812"/>
    </source>
</evidence>
<proteinExistence type="predicted"/>